<dbReference type="Proteomes" id="UP000706039">
    <property type="component" value="Unassembled WGS sequence"/>
</dbReference>
<evidence type="ECO:0008006" key="3">
    <source>
        <dbReference type="Google" id="ProtNLM"/>
    </source>
</evidence>
<dbReference type="RefSeq" id="WP_222993573.1">
    <property type="nucleotide sequence ID" value="NZ_JAINVV010000015.1"/>
</dbReference>
<evidence type="ECO:0000313" key="2">
    <source>
        <dbReference type="Proteomes" id="UP000706039"/>
    </source>
</evidence>
<evidence type="ECO:0000313" key="1">
    <source>
        <dbReference type="EMBL" id="MBY8826169.1"/>
    </source>
</evidence>
<protein>
    <recommendedName>
        <fullName evidence="3">NTP pyrophosphohydrolase MazG putative catalytic core domain-containing protein</fullName>
    </recommendedName>
</protein>
<comment type="caution">
    <text evidence="1">The sequence shown here is derived from an EMBL/GenBank/DDBJ whole genome shotgun (WGS) entry which is preliminary data.</text>
</comment>
<accession>A0ABS7Q1R8</accession>
<keyword evidence="2" id="KW-1185">Reference proteome</keyword>
<sequence length="122" mass="12588">MTDERSITVLKSIQTALRDALEWAARYGDASIWNRVATTLGSVRAEIGRIAVHAEPLTDAEGPAPAGGRADGAPSIGDLAEMILAALASAEALGRDDTALILNDALISVTGRGISPEGWPPA</sequence>
<reference evidence="1 2" key="1">
    <citation type="submission" date="2021-08" db="EMBL/GenBank/DDBJ databases">
        <authorList>
            <person name="Tuo L."/>
        </authorList>
    </citation>
    <scope>NUCLEOTIDE SEQUENCE [LARGE SCALE GENOMIC DNA]</scope>
    <source>
        <strain evidence="1 2">JCM 31229</strain>
    </source>
</reference>
<name>A0ABS7Q1R8_9SPHN</name>
<gene>
    <name evidence="1" type="ORF">K7G82_27960</name>
</gene>
<proteinExistence type="predicted"/>
<organism evidence="1 2">
    <name type="scientific">Sphingomonas colocasiae</name>
    <dbReference type="NCBI Taxonomy" id="1848973"/>
    <lineage>
        <taxon>Bacteria</taxon>
        <taxon>Pseudomonadati</taxon>
        <taxon>Pseudomonadota</taxon>
        <taxon>Alphaproteobacteria</taxon>
        <taxon>Sphingomonadales</taxon>
        <taxon>Sphingomonadaceae</taxon>
        <taxon>Sphingomonas</taxon>
    </lineage>
</organism>
<dbReference type="EMBL" id="JAINVV010000015">
    <property type="protein sequence ID" value="MBY8826169.1"/>
    <property type="molecule type" value="Genomic_DNA"/>
</dbReference>